<evidence type="ECO:0000259" key="9">
    <source>
        <dbReference type="Pfam" id="PF04316"/>
    </source>
</evidence>
<organism evidence="10 11">
    <name type="scientific">Sphingomonas citri</name>
    <dbReference type="NCBI Taxonomy" id="2862499"/>
    <lineage>
        <taxon>Bacteria</taxon>
        <taxon>Pseudomonadati</taxon>
        <taxon>Pseudomonadota</taxon>
        <taxon>Alphaproteobacteria</taxon>
        <taxon>Sphingomonadales</taxon>
        <taxon>Sphingomonadaceae</taxon>
        <taxon>Sphingomonas</taxon>
    </lineage>
</organism>
<comment type="similarity">
    <text evidence="1">Belongs to the FlgM family.</text>
</comment>
<evidence type="ECO:0000256" key="1">
    <source>
        <dbReference type="ARBA" id="ARBA00005322"/>
    </source>
</evidence>
<comment type="function">
    <text evidence="7">Responsible for the coupling of flagellin expression to flagellar assembly by preventing expression of the flagellin genes when a component of the middle class of proteins is defective. It negatively regulates flagellar genes by inhibiting the activity of FliA by directly binding to FliA.</text>
</comment>
<keyword evidence="10" id="KW-0966">Cell projection</keyword>
<keyword evidence="11" id="KW-1185">Reference proteome</keyword>
<keyword evidence="5" id="KW-0805">Transcription regulation</keyword>
<accession>A0ABS7BRF3</accession>
<dbReference type="EMBL" id="JAHXZN010000006">
    <property type="protein sequence ID" value="MBW6532161.1"/>
    <property type="molecule type" value="Genomic_DNA"/>
</dbReference>
<keyword evidence="10" id="KW-0969">Cilium</keyword>
<dbReference type="NCBIfam" id="TIGR03824">
    <property type="entry name" value="FlgM_jcvi"/>
    <property type="match status" value="1"/>
</dbReference>
<sequence length="98" mass="10041">MVESVGPSTIKANDLRVASVARVSAPAPAAPLAANNATTATAAPQTLAKSLAAEPPVDGDRVQQIKTAIANGTFPLSPATIADQFIALRFDWMANEQA</sequence>
<gene>
    <name evidence="10" type="primary">flgM</name>
    <name evidence="10" type="ORF">KZ820_15575</name>
</gene>
<dbReference type="Proteomes" id="UP000759103">
    <property type="component" value="Unassembled WGS sequence"/>
</dbReference>
<dbReference type="InterPro" id="IPR031316">
    <property type="entry name" value="FlgM_C"/>
</dbReference>
<comment type="caution">
    <text evidence="10">The sequence shown here is derived from an EMBL/GenBank/DDBJ whole genome shotgun (WGS) entry which is preliminary data.</text>
</comment>
<evidence type="ECO:0000313" key="11">
    <source>
        <dbReference type="Proteomes" id="UP000759103"/>
    </source>
</evidence>
<keyword evidence="10" id="KW-0282">Flagellum</keyword>
<evidence type="ECO:0000256" key="7">
    <source>
        <dbReference type="ARBA" id="ARBA00024739"/>
    </source>
</evidence>
<evidence type="ECO:0000256" key="3">
    <source>
        <dbReference type="ARBA" id="ARBA00022491"/>
    </source>
</evidence>
<protein>
    <recommendedName>
        <fullName evidence="2">Negative regulator of flagellin synthesis</fullName>
    </recommendedName>
    <alternativeName>
        <fullName evidence="8">Anti-sigma-28 factor</fullName>
    </alternativeName>
</protein>
<reference evidence="10 11" key="1">
    <citation type="submission" date="2021-07" db="EMBL/GenBank/DDBJ databases">
        <title>Sphingomonas sp.</title>
        <authorList>
            <person name="Feng G."/>
            <person name="Li J."/>
            <person name="Pan M."/>
        </authorList>
    </citation>
    <scope>NUCLEOTIDE SEQUENCE [LARGE SCALE GENOMIC DNA]</scope>
    <source>
        <strain evidence="10 11">RRHST34</strain>
    </source>
</reference>
<dbReference type="SUPFAM" id="SSF101498">
    <property type="entry name" value="Anti-sigma factor FlgM"/>
    <property type="match status" value="1"/>
</dbReference>
<keyword evidence="6" id="KW-0804">Transcription</keyword>
<proteinExistence type="inferred from homology"/>
<evidence type="ECO:0000256" key="4">
    <source>
        <dbReference type="ARBA" id="ARBA00022795"/>
    </source>
</evidence>
<evidence type="ECO:0000256" key="8">
    <source>
        <dbReference type="ARBA" id="ARBA00030117"/>
    </source>
</evidence>
<evidence type="ECO:0000313" key="10">
    <source>
        <dbReference type="EMBL" id="MBW6532161.1"/>
    </source>
</evidence>
<keyword evidence="3" id="KW-0678">Repressor</keyword>
<feature type="domain" description="Anti-sigma-28 factor FlgM C-terminal" evidence="9">
    <location>
        <begin position="45"/>
        <end position="86"/>
    </location>
</feature>
<name>A0ABS7BRF3_9SPHN</name>
<keyword evidence="4" id="KW-1005">Bacterial flagellum biogenesis</keyword>
<dbReference type="Pfam" id="PF04316">
    <property type="entry name" value="FlgM"/>
    <property type="match status" value="1"/>
</dbReference>
<evidence type="ECO:0000256" key="6">
    <source>
        <dbReference type="ARBA" id="ARBA00023163"/>
    </source>
</evidence>
<dbReference type="RefSeq" id="WP_132908347.1">
    <property type="nucleotide sequence ID" value="NZ_JAHXZN010000006.1"/>
</dbReference>
<dbReference type="InterPro" id="IPR007412">
    <property type="entry name" value="FlgM"/>
</dbReference>
<evidence type="ECO:0000256" key="2">
    <source>
        <dbReference type="ARBA" id="ARBA00017823"/>
    </source>
</evidence>
<evidence type="ECO:0000256" key="5">
    <source>
        <dbReference type="ARBA" id="ARBA00023015"/>
    </source>
</evidence>
<dbReference type="InterPro" id="IPR035890">
    <property type="entry name" value="Anti-sigma-28_factor_FlgM_sf"/>
</dbReference>